<dbReference type="EMBL" id="CP030941">
    <property type="protein sequence ID" value="UUP18964.1"/>
    <property type="molecule type" value="Genomic_DNA"/>
</dbReference>
<keyword evidence="4" id="KW-1003">Cell membrane</keyword>
<dbReference type="RefSeq" id="WP_338531151.1">
    <property type="nucleotide sequence ID" value="NZ_CP030941.1"/>
</dbReference>
<feature type="transmembrane region" description="Helical" evidence="8">
    <location>
        <begin position="184"/>
        <end position="206"/>
    </location>
</feature>
<dbReference type="CDD" id="cd06550">
    <property type="entry name" value="TM_ABC_iron-siderophores_like"/>
    <property type="match status" value="1"/>
</dbReference>
<evidence type="ECO:0000256" key="4">
    <source>
        <dbReference type="ARBA" id="ARBA00022475"/>
    </source>
</evidence>
<feature type="transmembrane region" description="Helical" evidence="8">
    <location>
        <begin position="301"/>
        <end position="319"/>
    </location>
</feature>
<dbReference type="InterPro" id="IPR000522">
    <property type="entry name" value="ABC_transptr_permease_BtuC"/>
</dbReference>
<dbReference type="Gene3D" id="1.10.3470.10">
    <property type="entry name" value="ABC transporter involved in vitamin B12 uptake, BtuC"/>
    <property type="match status" value="1"/>
</dbReference>
<keyword evidence="7 8" id="KW-0472">Membrane</keyword>
<dbReference type="Pfam" id="PF01032">
    <property type="entry name" value="FecCD"/>
    <property type="match status" value="1"/>
</dbReference>
<evidence type="ECO:0000256" key="2">
    <source>
        <dbReference type="ARBA" id="ARBA00007935"/>
    </source>
</evidence>
<evidence type="ECO:0000256" key="5">
    <source>
        <dbReference type="ARBA" id="ARBA00022692"/>
    </source>
</evidence>
<dbReference type="Proteomes" id="UP001342418">
    <property type="component" value="Chromosome"/>
</dbReference>
<feature type="transmembrane region" description="Helical" evidence="8">
    <location>
        <begin position="56"/>
        <end position="73"/>
    </location>
</feature>
<feature type="transmembrane region" description="Helical" evidence="8">
    <location>
        <begin position="143"/>
        <end position="164"/>
    </location>
</feature>
<reference evidence="9 10" key="1">
    <citation type="submission" date="2018-07" db="EMBL/GenBank/DDBJ databases">
        <title>Genome sequence of Nitratireductor thuwali#1536.</title>
        <authorList>
            <person name="Michoud G."/>
            <person name="Merlino G."/>
            <person name="Sefrji F.O."/>
            <person name="Daffonchio D."/>
        </authorList>
    </citation>
    <scope>NUCLEOTIDE SEQUENCE [LARGE SCALE GENOMIC DNA]</scope>
    <source>
        <strain evidence="10">Nit1536</strain>
    </source>
</reference>
<evidence type="ECO:0000256" key="3">
    <source>
        <dbReference type="ARBA" id="ARBA00022448"/>
    </source>
</evidence>
<gene>
    <name evidence="9" type="primary">yfiZ</name>
    <name evidence="9" type="ORF">NTH_03450</name>
</gene>
<dbReference type="PANTHER" id="PTHR30472">
    <property type="entry name" value="FERRIC ENTEROBACTIN TRANSPORT SYSTEM PERMEASE PROTEIN"/>
    <property type="match status" value="1"/>
</dbReference>
<feature type="transmembrane region" description="Helical" evidence="8">
    <location>
        <begin position="245"/>
        <end position="262"/>
    </location>
</feature>
<accession>A0ABY5MLW9</accession>
<dbReference type="InterPro" id="IPR037294">
    <property type="entry name" value="ABC_BtuC-like"/>
</dbReference>
<protein>
    <submittedName>
        <fullName evidence="9">Siderophore transport system permease protein YfiZ</fullName>
    </submittedName>
</protein>
<evidence type="ECO:0000256" key="7">
    <source>
        <dbReference type="ARBA" id="ARBA00023136"/>
    </source>
</evidence>
<evidence type="ECO:0000313" key="9">
    <source>
        <dbReference type="EMBL" id="UUP18964.1"/>
    </source>
</evidence>
<comment type="similarity">
    <text evidence="2">Belongs to the binding-protein-dependent transport system permease family. FecCD subfamily.</text>
</comment>
<feature type="transmembrane region" description="Helical" evidence="8">
    <location>
        <begin position="109"/>
        <end position="131"/>
    </location>
</feature>
<feature type="transmembrane region" description="Helical" evidence="8">
    <location>
        <begin position="85"/>
        <end position="103"/>
    </location>
</feature>
<evidence type="ECO:0000313" key="10">
    <source>
        <dbReference type="Proteomes" id="UP001342418"/>
    </source>
</evidence>
<comment type="subcellular location">
    <subcellularLocation>
        <location evidence="1">Cell membrane</location>
        <topology evidence="1">Multi-pass membrane protein</topology>
    </subcellularLocation>
</comment>
<proteinExistence type="inferred from homology"/>
<feature type="transmembrane region" description="Helical" evidence="8">
    <location>
        <begin position="274"/>
        <end position="295"/>
    </location>
</feature>
<evidence type="ECO:0000256" key="6">
    <source>
        <dbReference type="ARBA" id="ARBA00022989"/>
    </source>
</evidence>
<keyword evidence="3" id="KW-0813">Transport</keyword>
<evidence type="ECO:0000256" key="1">
    <source>
        <dbReference type="ARBA" id="ARBA00004651"/>
    </source>
</evidence>
<evidence type="ECO:0000256" key="8">
    <source>
        <dbReference type="SAM" id="Phobius"/>
    </source>
</evidence>
<organism evidence="9 10">
    <name type="scientific">Nitratireductor thuwali</name>
    <dbReference type="NCBI Taxonomy" id="2267699"/>
    <lineage>
        <taxon>Bacteria</taxon>
        <taxon>Pseudomonadati</taxon>
        <taxon>Pseudomonadota</taxon>
        <taxon>Alphaproteobacteria</taxon>
        <taxon>Hyphomicrobiales</taxon>
        <taxon>Phyllobacteriaceae</taxon>
        <taxon>Nitratireductor</taxon>
    </lineage>
</organism>
<sequence>MKALTAVLIAILVLLAAASLHLGVRFTPPAEVWRALTAGGGDQTALIVNTLRLPRAMIAMIVGAALAIAGVLMQTVTRNPLAEPGLLGVNAGAAFAAVLVVTLTGEEALAPLMAAACAGALLTAAVVYGVALSGGGRAAPLHLLLAGIVVAALLASLTQILLISNERTMEELLFWLSGSFADRNPLFVLPAAGLVLAIGVGCLAAAPQLDILSADETTASALGLSVVRMRFAAIAGAALLSGFSVALAGPVPFVGLAAPHLVRRLGVRGHARLLPLAAIAGAALAMAADIVSRFIIYPSQAPVGAVMAMLGVPVLLMLLHRRAAGVGL</sequence>
<name>A0ABY5MLW9_9HYPH</name>
<dbReference type="PANTHER" id="PTHR30472:SF1">
    <property type="entry name" value="FE(3+) DICITRATE TRANSPORT SYSTEM PERMEASE PROTEIN FECC-RELATED"/>
    <property type="match status" value="1"/>
</dbReference>
<dbReference type="SUPFAM" id="SSF81345">
    <property type="entry name" value="ABC transporter involved in vitamin B12 uptake, BtuC"/>
    <property type="match status" value="1"/>
</dbReference>
<keyword evidence="6 8" id="KW-1133">Transmembrane helix</keyword>
<keyword evidence="10" id="KW-1185">Reference proteome</keyword>
<keyword evidence="5 8" id="KW-0812">Transmembrane</keyword>